<proteinExistence type="predicted"/>
<sequence length="135" mass="15931">MKTKPEIVKSKTVISRQEVKSIYIKKDRWTINEIEQNNNKTRDYEVEKDNLTTGSEINTYTERQMDKLKENLSKSNGTNHGEIEINEIEQNDNKTRDYEVENDNLMTGSEINTYKERQMDKLKENLSKSNGANHW</sequence>
<dbReference type="Proteomes" id="UP001347796">
    <property type="component" value="Unassembled WGS sequence"/>
</dbReference>
<organism evidence="2 3">
    <name type="scientific">Patella caerulea</name>
    <name type="common">Rayed Mediterranean limpet</name>
    <dbReference type="NCBI Taxonomy" id="87958"/>
    <lineage>
        <taxon>Eukaryota</taxon>
        <taxon>Metazoa</taxon>
        <taxon>Spiralia</taxon>
        <taxon>Lophotrochozoa</taxon>
        <taxon>Mollusca</taxon>
        <taxon>Gastropoda</taxon>
        <taxon>Patellogastropoda</taxon>
        <taxon>Patelloidea</taxon>
        <taxon>Patellidae</taxon>
        <taxon>Patella</taxon>
    </lineage>
</organism>
<protein>
    <submittedName>
        <fullName evidence="2">Uncharacterized protein</fullName>
    </submittedName>
</protein>
<dbReference type="EMBL" id="JAZGQO010000040">
    <property type="protein sequence ID" value="KAK6164997.1"/>
    <property type="molecule type" value="Genomic_DNA"/>
</dbReference>
<dbReference type="AlphaFoldDB" id="A0AAN8FVW4"/>
<evidence type="ECO:0000256" key="1">
    <source>
        <dbReference type="SAM" id="MobiDB-lite"/>
    </source>
</evidence>
<feature type="region of interest" description="Disordered" evidence="1">
    <location>
        <begin position="72"/>
        <end position="97"/>
    </location>
</feature>
<comment type="caution">
    <text evidence="2">The sequence shown here is derived from an EMBL/GenBank/DDBJ whole genome shotgun (WGS) entry which is preliminary data.</text>
</comment>
<accession>A0AAN8FVW4</accession>
<reference evidence="2 3" key="1">
    <citation type="submission" date="2024-01" db="EMBL/GenBank/DDBJ databases">
        <title>The genome of the rayed Mediterranean limpet Patella caerulea (Linnaeus, 1758).</title>
        <authorList>
            <person name="Anh-Thu Weber A."/>
            <person name="Halstead-Nussloch G."/>
        </authorList>
    </citation>
    <scope>NUCLEOTIDE SEQUENCE [LARGE SCALE GENOMIC DNA]</scope>
    <source>
        <strain evidence="2">AATW-2023a</strain>
        <tissue evidence="2">Whole specimen</tissue>
    </source>
</reference>
<name>A0AAN8FVW4_PATCE</name>
<evidence type="ECO:0000313" key="3">
    <source>
        <dbReference type="Proteomes" id="UP001347796"/>
    </source>
</evidence>
<gene>
    <name evidence="2" type="ORF">SNE40_023745</name>
</gene>
<evidence type="ECO:0000313" key="2">
    <source>
        <dbReference type="EMBL" id="KAK6164997.1"/>
    </source>
</evidence>
<keyword evidence="3" id="KW-1185">Reference proteome</keyword>